<feature type="transmembrane region" description="Helical" evidence="1">
    <location>
        <begin position="46"/>
        <end position="69"/>
    </location>
</feature>
<dbReference type="AlphaFoldDB" id="H1Q2V5"/>
<organism evidence="2 3">
    <name type="scientific">Prevotella micans F0438</name>
    <dbReference type="NCBI Taxonomy" id="883158"/>
    <lineage>
        <taxon>Bacteria</taxon>
        <taxon>Pseudomonadati</taxon>
        <taxon>Bacteroidota</taxon>
        <taxon>Bacteroidia</taxon>
        <taxon>Bacteroidales</taxon>
        <taxon>Prevotellaceae</taxon>
        <taxon>Prevotella</taxon>
    </lineage>
</organism>
<accession>H1Q2V5</accession>
<keyword evidence="3" id="KW-1185">Reference proteome</keyword>
<gene>
    <name evidence="2" type="ORF">HMPREF9140_01243</name>
</gene>
<dbReference type="HOGENOM" id="CLU_2555460_0_0_10"/>
<comment type="caution">
    <text evidence="2">The sequence shown here is derived from an EMBL/GenBank/DDBJ whole genome shotgun (WGS) entry which is preliminary data.</text>
</comment>
<keyword evidence="1" id="KW-0472">Membrane</keyword>
<dbReference type="STRING" id="883158.HMPREF9140_01243"/>
<keyword evidence="1" id="KW-0812">Transmembrane</keyword>
<reference evidence="2 3" key="1">
    <citation type="submission" date="2011-12" db="EMBL/GenBank/DDBJ databases">
        <title>The Genome Sequence of Prevotella micans F0438.</title>
        <authorList>
            <consortium name="The Broad Institute Genome Sequencing Platform"/>
            <person name="Earl A."/>
            <person name="Ward D."/>
            <person name="Feldgarden M."/>
            <person name="Gevers D."/>
            <person name="Izard J."/>
            <person name="Baranova O.V."/>
            <person name="Blanton J.M."/>
            <person name="Wade W.G."/>
            <person name="Dewhirst F.E."/>
            <person name="Young S.K."/>
            <person name="Zeng Q."/>
            <person name="Gargeya S."/>
            <person name="Fitzgerald M."/>
            <person name="Haas B."/>
            <person name="Abouelleil A."/>
            <person name="Alvarado L."/>
            <person name="Arachchi H.M."/>
            <person name="Berlin A."/>
            <person name="Chapman S.B."/>
            <person name="Gearin G."/>
            <person name="Goldberg J."/>
            <person name="Griggs A."/>
            <person name="Gujja S."/>
            <person name="Hansen M."/>
            <person name="Heiman D."/>
            <person name="Howarth C."/>
            <person name="Larimer J."/>
            <person name="Lui A."/>
            <person name="MacDonald P.J.P."/>
            <person name="McCowen C."/>
            <person name="Montmayeur A."/>
            <person name="Murphy C."/>
            <person name="Neiman D."/>
            <person name="Pearson M."/>
            <person name="Priest M."/>
            <person name="Roberts A."/>
            <person name="Saif S."/>
            <person name="Shea T."/>
            <person name="Sisk P."/>
            <person name="Stolte C."/>
            <person name="Sykes S."/>
            <person name="Wortman J."/>
            <person name="Nusbaum C."/>
            <person name="Birren B."/>
        </authorList>
    </citation>
    <scope>NUCLEOTIDE SEQUENCE [LARGE SCALE GENOMIC DNA]</scope>
    <source>
        <strain evidence="2 3">F0438</strain>
    </source>
</reference>
<evidence type="ECO:0000256" key="1">
    <source>
        <dbReference type="SAM" id="Phobius"/>
    </source>
</evidence>
<dbReference type="EMBL" id="AGWK01000036">
    <property type="protein sequence ID" value="EHO69553.1"/>
    <property type="molecule type" value="Genomic_DNA"/>
</dbReference>
<feature type="transmembrane region" description="Helical" evidence="1">
    <location>
        <begin position="21"/>
        <end position="40"/>
    </location>
</feature>
<proteinExistence type="predicted"/>
<sequence length="82" mass="9176">MNVNGYGCEQRKSYCMLRPMVAEYELFVFGVVWSSNYVVSEGNLDGISGSILLCVNYLGINLSCCYLLMTKHLADSIDVRAH</sequence>
<protein>
    <submittedName>
        <fullName evidence="2">Uncharacterized protein</fullName>
    </submittedName>
</protein>
<evidence type="ECO:0000313" key="3">
    <source>
        <dbReference type="Proteomes" id="UP000016023"/>
    </source>
</evidence>
<evidence type="ECO:0000313" key="2">
    <source>
        <dbReference type="EMBL" id="EHO69553.1"/>
    </source>
</evidence>
<keyword evidence="1" id="KW-1133">Transmembrane helix</keyword>
<dbReference type="Proteomes" id="UP000016023">
    <property type="component" value="Unassembled WGS sequence"/>
</dbReference>
<name>H1Q2V5_9BACT</name>